<organism evidence="1">
    <name type="scientific">Amphora coffeiformis</name>
    <dbReference type="NCBI Taxonomy" id="265554"/>
    <lineage>
        <taxon>Eukaryota</taxon>
        <taxon>Sar</taxon>
        <taxon>Stramenopiles</taxon>
        <taxon>Ochrophyta</taxon>
        <taxon>Bacillariophyta</taxon>
        <taxon>Bacillariophyceae</taxon>
        <taxon>Bacillariophycidae</taxon>
        <taxon>Thalassiophysales</taxon>
        <taxon>Catenulaceae</taxon>
        <taxon>Amphora</taxon>
    </lineage>
</organism>
<reference evidence="1" key="1">
    <citation type="submission" date="2021-01" db="EMBL/GenBank/DDBJ databases">
        <authorList>
            <person name="Corre E."/>
            <person name="Pelletier E."/>
            <person name="Niang G."/>
            <person name="Scheremetjew M."/>
            <person name="Finn R."/>
            <person name="Kale V."/>
            <person name="Holt S."/>
            <person name="Cochrane G."/>
            <person name="Meng A."/>
            <person name="Brown T."/>
            <person name="Cohen L."/>
        </authorList>
    </citation>
    <scope>NUCLEOTIDE SEQUENCE</scope>
    <source>
        <strain evidence="1">CCMP127</strain>
    </source>
</reference>
<sequence>MTTIAAATAATTTTKTTTTMAPNALMENDLQELCNLFGAMSLSTVKRINSFSVMPNDNVAKNKKRMHDTIERANEFYYGSRPLKKARFNSSVVSLLPIPPTITPKKVGVDASAISPLIVAPTVTQVRVDDSTVSPTLATTSSVTYITPYTGGDTLVPPSPVNDPNTPDGVDYTVVPFPPATIVTRNPPNVGGNLAVSPVPVASITPATSSSFHTTASNTTAIAVFQPVNEDPKEVAPVMTMTTIGTKPETHDSAKSNVNDSALTIKKQAGVTLLGGSGGGLVVVLEDNRSDYDDYDDYDDDDDSWDFDVISRKFPSEAPKMFGFSLAQTHGLIQPGSHGNVGAMCKPSANIPGIHCPDYNSLGPCTRVA</sequence>
<dbReference type="EMBL" id="HBIM01003010">
    <property type="protein sequence ID" value="CAE0404498.1"/>
    <property type="molecule type" value="Transcribed_RNA"/>
</dbReference>
<evidence type="ECO:0000313" key="1">
    <source>
        <dbReference type="EMBL" id="CAE0404498.1"/>
    </source>
</evidence>
<protein>
    <submittedName>
        <fullName evidence="1">Uncharacterized protein</fullName>
    </submittedName>
</protein>
<proteinExistence type="predicted"/>
<dbReference type="AlphaFoldDB" id="A0A7S3KY75"/>
<gene>
    <name evidence="1" type="ORF">ACOF00016_LOCUS2616</name>
</gene>
<name>A0A7S3KY75_9STRA</name>
<accession>A0A7S3KY75</accession>